<sequence>MKKLDFSFLKGEVFYKDTNTYEEKRMAWNRAIDKKPTAIAYCENIEDIKGCIGLARKEELSFRIRSGAHHYEGFSTGDDVLVIDVSKMNNIDIDLEKNTVTIEAGVRNRELYEAIGEHGIPFPGGGCPTVGVVGYTLGGGWGFSCRHLGLGIDNLISLEMIDYNGNLLYVDNNKNKDLFWALKGAGAGNFGVVTSMTFNLPKKEEKGTLIVCEIKNTNLDILKNVFKAWDKNIKSLDERLNMKIAFYNDLNKGIGVKITGIFYGEKIEAEKEIRKLLLDYNWELDLREMRILDINRWIQDSHPDYEKYKSSGRFVKDYYEDFEIENILNILKERAEGSVYTAISLYGLGGNVLKENKEDSAFFYRESRGILGFQSVWEEDKFANINKKWIVENIKIIKELTKGSFVSFPLAELCNYEEEYFGENSKRLKEIKKKYDPLNVFNFEQSIKL</sequence>
<dbReference type="InterPro" id="IPR016167">
    <property type="entry name" value="FAD-bd_PCMH_sub1"/>
</dbReference>
<organism evidence="7 8">
    <name type="scientific">Clostridium thermobutyricum DSM 4928</name>
    <dbReference type="NCBI Taxonomy" id="1121339"/>
    <lineage>
        <taxon>Bacteria</taxon>
        <taxon>Bacillati</taxon>
        <taxon>Bacillota</taxon>
        <taxon>Clostridia</taxon>
        <taxon>Eubacteriales</taxon>
        <taxon>Clostridiaceae</taxon>
        <taxon>Clostridium</taxon>
    </lineage>
</organism>
<dbReference type="PANTHER" id="PTHR42973">
    <property type="entry name" value="BINDING OXIDOREDUCTASE, PUTATIVE (AFU_ORTHOLOGUE AFUA_1G17690)-RELATED"/>
    <property type="match status" value="1"/>
</dbReference>
<dbReference type="Gene3D" id="3.30.43.10">
    <property type="entry name" value="Uridine Diphospho-n-acetylenolpyruvylglucosamine Reductase, domain 2"/>
    <property type="match status" value="1"/>
</dbReference>
<dbReference type="InterPro" id="IPR016166">
    <property type="entry name" value="FAD-bd_PCMH"/>
</dbReference>
<keyword evidence="5 7" id="KW-0560">Oxidoreductase</keyword>
<dbReference type="Pfam" id="PF01565">
    <property type="entry name" value="FAD_binding_4"/>
    <property type="match status" value="1"/>
</dbReference>
<dbReference type="InterPro" id="IPR016169">
    <property type="entry name" value="FAD-bd_PCMH_sub2"/>
</dbReference>
<evidence type="ECO:0000313" key="7">
    <source>
        <dbReference type="EMBL" id="OPX48047.1"/>
    </source>
</evidence>
<dbReference type="Gene3D" id="3.40.462.20">
    <property type="match status" value="1"/>
</dbReference>
<evidence type="ECO:0000256" key="3">
    <source>
        <dbReference type="ARBA" id="ARBA00022630"/>
    </source>
</evidence>
<name>A0A1V4SWQ2_9CLOT</name>
<dbReference type="GO" id="GO:0071949">
    <property type="term" value="F:FAD binding"/>
    <property type="evidence" value="ECO:0007669"/>
    <property type="project" value="InterPro"/>
</dbReference>
<proteinExistence type="inferred from homology"/>
<dbReference type="InterPro" id="IPR036318">
    <property type="entry name" value="FAD-bd_PCMH-like_sf"/>
</dbReference>
<dbReference type="EMBL" id="LTAY01000037">
    <property type="protein sequence ID" value="OPX48047.1"/>
    <property type="molecule type" value="Genomic_DNA"/>
</dbReference>
<dbReference type="GO" id="GO:0016491">
    <property type="term" value="F:oxidoreductase activity"/>
    <property type="evidence" value="ECO:0007669"/>
    <property type="project" value="UniProtKB-KW"/>
</dbReference>
<keyword evidence="3" id="KW-0285">Flavoprotein</keyword>
<evidence type="ECO:0000256" key="2">
    <source>
        <dbReference type="ARBA" id="ARBA00005466"/>
    </source>
</evidence>
<evidence type="ECO:0000259" key="6">
    <source>
        <dbReference type="PROSITE" id="PS51387"/>
    </source>
</evidence>
<dbReference type="Pfam" id="PF08031">
    <property type="entry name" value="BBE"/>
    <property type="match status" value="1"/>
</dbReference>
<dbReference type="OrthoDB" id="545125at2"/>
<dbReference type="Gene3D" id="3.30.465.10">
    <property type="match status" value="1"/>
</dbReference>
<reference evidence="7 8" key="1">
    <citation type="submission" date="2016-02" db="EMBL/GenBank/DDBJ databases">
        <title>Genome sequence of Clostridium thermobutyricum DSM 4928.</title>
        <authorList>
            <person name="Poehlein A."/>
            <person name="Daniel R."/>
        </authorList>
    </citation>
    <scope>NUCLEOTIDE SEQUENCE [LARGE SCALE GENOMIC DNA]</scope>
    <source>
        <strain evidence="7 8">DSM 4928</strain>
    </source>
</reference>
<dbReference type="PANTHER" id="PTHR42973:SF39">
    <property type="entry name" value="FAD-BINDING PCMH-TYPE DOMAIN-CONTAINING PROTEIN"/>
    <property type="match status" value="1"/>
</dbReference>
<gene>
    <name evidence="7" type="primary">yvdP_1</name>
    <name evidence="7" type="ORF">CLTHE_16190</name>
</gene>
<evidence type="ECO:0000256" key="1">
    <source>
        <dbReference type="ARBA" id="ARBA00001974"/>
    </source>
</evidence>
<dbReference type="PROSITE" id="PS51387">
    <property type="entry name" value="FAD_PCMH"/>
    <property type="match status" value="1"/>
</dbReference>
<comment type="similarity">
    <text evidence="2">Belongs to the oxygen-dependent FAD-linked oxidoreductase family.</text>
</comment>
<feature type="domain" description="FAD-binding PCMH-type" evidence="6">
    <location>
        <begin position="32"/>
        <end position="203"/>
    </location>
</feature>
<protein>
    <submittedName>
        <fullName evidence="7">Putative FAD-linked oxidoreductase YvdP</fullName>
        <ecNumber evidence="7">1.21.-.-</ecNumber>
    </submittedName>
</protein>
<keyword evidence="4" id="KW-0274">FAD</keyword>
<dbReference type="RefSeq" id="WP_080022795.1">
    <property type="nucleotide sequence ID" value="NZ_LTAY01000037.1"/>
</dbReference>
<evidence type="ECO:0000313" key="8">
    <source>
        <dbReference type="Proteomes" id="UP000191448"/>
    </source>
</evidence>
<accession>A0A1V4SWQ2</accession>
<comment type="cofactor">
    <cofactor evidence="1">
        <name>FAD</name>
        <dbReference type="ChEBI" id="CHEBI:57692"/>
    </cofactor>
</comment>
<evidence type="ECO:0000256" key="5">
    <source>
        <dbReference type="ARBA" id="ARBA00023002"/>
    </source>
</evidence>
<dbReference type="EC" id="1.21.-.-" evidence="7"/>
<comment type="caution">
    <text evidence="7">The sequence shown here is derived from an EMBL/GenBank/DDBJ whole genome shotgun (WGS) entry which is preliminary data.</text>
</comment>
<dbReference type="InterPro" id="IPR050416">
    <property type="entry name" value="FAD-linked_Oxidoreductase"/>
</dbReference>
<dbReference type="Proteomes" id="UP000191448">
    <property type="component" value="Unassembled WGS sequence"/>
</dbReference>
<dbReference type="SUPFAM" id="SSF56176">
    <property type="entry name" value="FAD-binding/transporter-associated domain-like"/>
    <property type="match status" value="1"/>
</dbReference>
<evidence type="ECO:0000256" key="4">
    <source>
        <dbReference type="ARBA" id="ARBA00022827"/>
    </source>
</evidence>
<dbReference type="InterPro" id="IPR012951">
    <property type="entry name" value="BBE"/>
</dbReference>
<dbReference type="AlphaFoldDB" id="A0A1V4SWQ2"/>
<dbReference type="InterPro" id="IPR006094">
    <property type="entry name" value="Oxid_FAD_bind_N"/>
</dbReference>